<dbReference type="Gene3D" id="4.10.280.10">
    <property type="entry name" value="Helix-loop-helix DNA-binding domain"/>
    <property type="match status" value="1"/>
</dbReference>
<dbReference type="SUPFAM" id="SSF140500">
    <property type="entry name" value="BAS1536-like"/>
    <property type="match status" value="1"/>
</dbReference>
<dbReference type="EMBL" id="QYZD01000018">
    <property type="protein sequence ID" value="RJG22137.1"/>
    <property type="molecule type" value="Genomic_DNA"/>
</dbReference>
<sequence length="108" mass="12537">MEDVNKGGSCRMAERGALLHRNELSAPGGEWMMSRLEPEVEETDIQALMCKIEQIRARMVHLAMENNDLLNERAIRESQRLDKYIVLFQKARYRNGSKQQRVGVLLHQ</sequence>
<reference evidence="1 2" key="1">
    <citation type="submission" date="2018-09" db="EMBL/GenBank/DDBJ databases">
        <title>Paenibacillus SK2017-BO5.</title>
        <authorList>
            <person name="Piskunova J.V."/>
            <person name="Dubiley S.A."/>
            <person name="Severinov K.V."/>
        </authorList>
    </citation>
    <scope>NUCLEOTIDE SEQUENCE [LARGE SCALE GENOMIC DNA]</scope>
    <source>
        <strain evidence="1 2">BO5</strain>
    </source>
</reference>
<dbReference type="GO" id="GO:0043937">
    <property type="term" value="P:regulation of sporulation"/>
    <property type="evidence" value="ECO:0007669"/>
    <property type="project" value="InterPro"/>
</dbReference>
<dbReference type="InterPro" id="IPR018540">
    <property type="entry name" value="Spo0E-like"/>
</dbReference>
<name>A0A3A3GF48_PANTH</name>
<dbReference type="Pfam" id="PF09388">
    <property type="entry name" value="SpoOE-like"/>
    <property type="match status" value="1"/>
</dbReference>
<protein>
    <submittedName>
        <fullName evidence="1">Aspartyl-phosphate phosphatase Spo0E family protein</fullName>
    </submittedName>
</protein>
<comment type="caution">
    <text evidence="1">The sequence shown here is derived from an EMBL/GenBank/DDBJ whole genome shotgun (WGS) entry which is preliminary data.</text>
</comment>
<dbReference type="Proteomes" id="UP000266177">
    <property type="component" value="Unassembled WGS sequence"/>
</dbReference>
<dbReference type="OrthoDB" id="2662464at2"/>
<dbReference type="GO" id="GO:0046983">
    <property type="term" value="F:protein dimerization activity"/>
    <property type="evidence" value="ECO:0007669"/>
    <property type="project" value="InterPro"/>
</dbReference>
<organism evidence="1 2">
    <name type="scientific">Paenibacillus thiaminolyticus</name>
    <name type="common">Bacillus thiaminolyticus</name>
    <dbReference type="NCBI Taxonomy" id="49283"/>
    <lineage>
        <taxon>Bacteria</taxon>
        <taxon>Bacillati</taxon>
        <taxon>Bacillota</taxon>
        <taxon>Bacilli</taxon>
        <taxon>Bacillales</taxon>
        <taxon>Paenibacillaceae</taxon>
        <taxon>Paenibacillus</taxon>
    </lineage>
</organism>
<dbReference type="RefSeq" id="WP_119795029.1">
    <property type="nucleotide sequence ID" value="NZ_CP106992.1"/>
</dbReference>
<evidence type="ECO:0000313" key="2">
    <source>
        <dbReference type="Proteomes" id="UP000266177"/>
    </source>
</evidence>
<gene>
    <name evidence="1" type="ORF">DQX05_18730</name>
</gene>
<accession>A0A3A3GF48</accession>
<dbReference type="InterPro" id="IPR037208">
    <property type="entry name" value="Spo0E-like_sf"/>
</dbReference>
<evidence type="ECO:0000313" key="1">
    <source>
        <dbReference type="EMBL" id="RJG22137.1"/>
    </source>
</evidence>
<proteinExistence type="predicted"/>
<dbReference type="AlphaFoldDB" id="A0A3A3GF48"/>
<dbReference type="InterPro" id="IPR036638">
    <property type="entry name" value="HLH_DNA-bd_sf"/>
</dbReference>